<evidence type="ECO:0000256" key="3">
    <source>
        <dbReference type="ARBA" id="ARBA00022527"/>
    </source>
</evidence>
<evidence type="ECO:0000256" key="2">
    <source>
        <dbReference type="ARBA" id="ARBA00012406"/>
    </source>
</evidence>
<organism evidence="15 16">
    <name type="scientific">Blomia tropicalis</name>
    <name type="common">Mite</name>
    <dbReference type="NCBI Taxonomy" id="40697"/>
    <lineage>
        <taxon>Eukaryota</taxon>
        <taxon>Metazoa</taxon>
        <taxon>Ecdysozoa</taxon>
        <taxon>Arthropoda</taxon>
        <taxon>Chelicerata</taxon>
        <taxon>Arachnida</taxon>
        <taxon>Acari</taxon>
        <taxon>Acariformes</taxon>
        <taxon>Sarcoptiformes</taxon>
        <taxon>Astigmata</taxon>
        <taxon>Glycyphagoidea</taxon>
        <taxon>Echimyopodidae</taxon>
        <taxon>Blomia</taxon>
    </lineage>
</organism>
<evidence type="ECO:0000256" key="10">
    <source>
        <dbReference type="ARBA" id="ARBA00074193"/>
    </source>
</evidence>
<dbReference type="InterPro" id="IPR000719">
    <property type="entry name" value="Prot_kinase_dom"/>
</dbReference>
<evidence type="ECO:0000313" key="16">
    <source>
        <dbReference type="Proteomes" id="UP001142055"/>
    </source>
</evidence>
<feature type="compositionally biased region" description="Polar residues" evidence="13">
    <location>
        <begin position="69"/>
        <end position="80"/>
    </location>
</feature>
<keyword evidence="16" id="KW-1185">Reference proteome</keyword>
<keyword evidence="5" id="KW-0547">Nucleotide-binding</keyword>
<feature type="region of interest" description="Disordered" evidence="13">
    <location>
        <begin position="1078"/>
        <end position="1098"/>
    </location>
</feature>
<feature type="region of interest" description="Disordered" evidence="13">
    <location>
        <begin position="934"/>
        <end position="1028"/>
    </location>
</feature>
<reference evidence="15" key="1">
    <citation type="submission" date="2022-12" db="EMBL/GenBank/DDBJ databases">
        <title>Genome assemblies of Blomia tropicalis.</title>
        <authorList>
            <person name="Cui Y."/>
        </authorList>
    </citation>
    <scope>NUCLEOTIDE SEQUENCE</scope>
    <source>
        <tissue evidence="15">Adult mites</tissue>
    </source>
</reference>
<keyword evidence="3" id="KW-0723">Serine/threonine-protein kinase</keyword>
<gene>
    <name evidence="15" type="ORF">RDWZM_008118</name>
</gene>
<feature type="compositionally biased region" description="Polar residues" evidence="13">
    <location>
        <begin position="750"/>
        <end position="775"/>
    </location>
</feature>
<accession>A0A9Q0M0W0</accession>
<proteinExistence type="inferred from homology"/>
<feature type="compositionally biased region" description="Low complexity" evidence="13">
    <location>
        <begin position="832"/>
        <end position="841"/>
    </location>
</feature>
<comment type="catalytic activity">
    <reaction evidence="8">
        <text>L-threonyl-[protein] + ATP = O-phospho-L-threonyl-[protein] + ADP + H(+)</text>
        <dbReference type="Rhea" id="RHEA:46608"/>
        <dbReference type="Rhea" id="RHEA-COMP:11060"/>
        <dbReference type="Rhea" id="RHEA-COMP:11605"/>
        <dbReference type="ChEBI" id="CHEBI:15378"/>
        <dbReference type="ChEBI" id="CHEBI:30013"/>
        <dbReference type="ChEBI" id="CHEBI:30616"/>
        <dbReference type="ChEBI" id="CHEBI:61977"/>
        <dbReference type="ChEBI" id="CHEBI:456216"/>
        <dbReference type="EC" id="2.7.11.25"/>
    </reaction>
</comment>
<evidence type="ECO:0000256" key="11">
    <source>
        <dbReference type="ARBA" id="ARBA00077446"/>
    </source>
</evidence>
<dbReference type="InterPro" id="IPR011009">
    <property type="entry name" value="Kinase-like_dom_sf"/>
</dbReference>
<dbReference type="PROSITE" id="PS50011">
    <property type="entry name" value="PROTEIN_KINASE_DOM"/>
    <property type="match status" value="1"/>
</dbReference>
<dbReference type="AlphaFoldDB" id="A0A9Q0M0W0"/>
<evidence type="ECO:0000313" key="15">
    <source>
        <dbReference type="EMBL" id="KAJ6216961.1"/>
    </source>
</evidence>
<dbReference type="GO" id="GO:0005737">
    <property type="term" value="C:cytoplasm"/>
    <property type="evidence" value="ECO:0007669"/>
    <property type="project" value="TreeGrafter"/>
</dbReference>
<dbReference type="Gene3D" id="3.30.200.20">
    <property type="entry name" value="Phosphorylase Kinase, domain 1"/>
    <property type="match status" value="1"/>
</dbReference>
<dbReference type="InterPro" id="IPR008271">
    <property type="entry name" value="Ser/Thr_kinase_AS"/>
</dbReference>
<evidence type="ECO:0000259" key="14">
    <source>
        <dbReference type="PROSITE" id="PS50011"/>
    </source>
</evidence>
<comment type="caution">
    <text evidence="15">The sequence shown here is derived from an EMBL/GenBank/DDBJ whole genome shotgun (WGS) entry which is preliminary data.</text>
</comment>
<dbReference type="OMA" id="GFHCARS"/>
<dbReference type="InterPro" id="IPR001245">
    <property type="entry name" value="Ser-Thr/Tyr_kinase_cat_dom"/>
</dbReference>
<dbReference type="GO" id="GO:0006950">
    <property type="term" value="P:response to stress"/>
    <property type="evidence" value="ECO:0007669"/>
    <property type="project" value="UniProtKB-ARBA"/>
</dbReference>
<dbReference type="GO" id="GO:0004709">
    <property type="term" value="F:MAP kinase kinase kinase activity"/>
    <property type="evidence" value="ECO:0007669"/>
    <property type="project" value="UniProtKB-EC"/>
</dbReference>
<dbReference type="GO" id="GO:0005524">
    <property type="term" value="F:ATP binding"/>
    <property type="evidence" value="ECO:0007669"/>
    <property type="project" value="UniProtKB-KW"/>
</dbReference>
<feature type="compositionally biased region" description="Basic and acidic residues" evidence="13">
    <location>
        <begin position="951"/>
        <end position="1000"/>
    </location>
</feature>
<evidence type="ECO:0000256" key="4">
    <source>
        <dbReference type="ARBA" id="ARBA00022679"/>
    </source>
</evidence>
<dbReference type="Gene3D" id="1.10.510.10">
    <property type="entry name" value="Transferase(Phosphotransferase) domain 1"/>
    <property type="match status" value="1"/>
</dbReference>
<sequence>MDEETRVKRRSNSACNRCHSEHDELGFESSRLHVISDSLSSPCLIDQLSSVPPPSSSSSPSHRHEETSESQLVEHNSRHSFTLQRQDEFEDIHFVEYGPTLSNGKCTTDHFVSTNDQDEENDPFKNAFVTNFKSRGSLSIANNDMAPHETGESNYLYSTHKKLTRLINRDLVPIQASTENGNKFETQVMISGDMQTQIVLQPKSTTTQPQVRSPHCSKANDAFLYNRGANQEAPFHYDYDYPTNVFNTLFGSSSKAQNWFNGILGCLKPFWTIIGTKESPGRMYDEWEIPFEQLKNLEFMGSGAQGAVFKGTFNNEWVAVKKVKEKRETDIRHLRRLSHPNIVAFRGVCTQSPNCYCIVMEFCPNGQLYDLLKDGQQIPPLMIIEWAREIASGMNYLHLHKIIHRDLKSPNVLISNNYTLKISDFGTCKQWNDRSTKMSFAGTVAWMAPEIIRNELCSEKVDIWSFGVVLWELLNCEIPYRDVDSSAIIWGVGSSSLTLPIPSTYPRGFHRILQQCWNSKPRSRPSFRQILADLEMAAAELEDLEPNYFFTIQQQWREEISNSMKRMKRRRSCVASNYEPPPREEHQKDEVENLVSKRKDELLHAQHIREEYERKRECANNLYMELMTCLLKLEQREKELIQRETDFARKVGHQRQLCHSSSIISPFVEKVPQVFQRNIDEGNQMIPYSVLCSRLPEQDSDLDHESETEFESPYMRRRQLRQRISAERGSKTSQRYGTKKLACNCSAECSRSSPARSITPDSASVHSNNARSTPRPSALINDFDRPRPTFRMRVVEQSTQTEKHRCNTNRNANSDSSSQMESNNVRQHIDKSTSTSSLDLLSNLNSPNYGHSRLVPKMSTTSTFDSGYGDGYQSSLSTPSTHSMRIRFPDKSPMTPISAKAFENEFDIEQEYSPNGSSVKVSVCRIKCRQTNSNTLPSLSSIDENGTTEELTEKKTEKKKIIITEELKKEPEKDRPSHNEIDSRSKEMEFKDRPIEHYHSNSDLSSFYDSSLESVQSSDDDDQHDEESKYLLSDRFRKAVHHFNQSSRRYCDSMSSSDNENIDNMANSSHLVIQCTDTMPNDNSPSIDKKQIDQLPIM</sequence>
<evidence type="ECO:0000256" key="8">
    <source>
        <dbReference type="ARBA" id="ARBA00047559"/>
    </source>
</evidence>
<evidence type="ECO:0000256" key="6">
    <source>
        <dbReference type="ARBA" id="ARBA00022777"/>
    </source>
</evidence>
<name>A0A9Q0M0W0_BLOTA</name>
<feature type="compositionally biased region" description="Low complexity" evidence="13">
    <location>
        <begin position="1001"/>
        <end position="1017"/>
    </location>
</feature>
<dbReference type="PANTHER" id="PTHR44329:SF304">
    <property type="entry name" value="MITOGEN-ACTIVATED PROTEIN KINASE KINASE KINASE 13-LIKE ISOFORM X1"/>
    <property type="match status" value="1"/>
</dbReference>
<protein>
    <recommendedName>
        <fullName evidence="10">Mitogen-activated protein kinase kinase kinase dlk-1</fullName>
        <ecNumber evidence="2">2.7.11.25</ecNumber>
    </recommendedName>
    <alternativeName>
        <fullName evidence="12">DAP kinase-like kinase</fullName>
    </alternativeName>
    <alternativeName>
        <fullName evidence="11">Death-associated protein kinase-like kinase</fullName>
    </alternativeName>
</protein>
<dbReference type="EMBL" id="JAPWDV010000003">
    <property type="protein sequence ID" value="KAJ6216961.1"/>
    <property type="molecule type" value="Genomic_DNA"/>
</dbReference>
<evidence type="ECO:0000256" key="1">
    <source>
        <dbReference type="ARBA" id="ARBA00006529"/>
    </source>
</evidence>
<dbReference type="InterPro" id="IPR051681">
    <property type="entry name" value="Ser/Thr_Kinases-Pseudokinases"/>
</dbReference>
<keyword evidence="7" id="KW-0067">ATP-binding</keyword>
<evidence type="ECO:0000256" key="9">
    <source>
        <dbReference type="ARBA" id="ARBA00048329"/>
    </source>
</evidence>
<dbReference type="SMART" id="SM00220">
    <property type="entry name" value="S_TKc"/>
    <property type="match status" value="1"/>
</dbReference>
<dbReference type="Proteomes" id="UP001142055">
    <property type="component" value="Chromosome 3"/>
</dbReference>
<comment type="similarity">
    <text evidence="1">Belongs to the protein kinase superfamily. STE Ser/Thr protein kinase family. MAP kinase kinase kinase subfamily.</text>
</comment>
<feature type="region of interest" description="Disordered" evidence="13">
    <location>
        <begin position="46"/>
        <end position="80"/>
    </location>
</feature>
<dbReference type="Pfam" id="PF07714">
    <property type="entry name" value="PK_Tyr_Ser-Thr"/>
    <property type="match status" value="1"/>
</dbReference>
<keyword evidence="6" id="KW-0418">Kinase</keyword>
<evidence type="ECO:0000256" key="12">
    <source>
        <dbReference type="ARBA" id="ARBA00080806"/>
    </source>
</evidence>
<keyword evidence="4" id="KW-0808">Transferase</keyword>
<comment type="catalytic activity">
    <reaction evidence="9">
        <text>L-seryl-[protein] + ATP = O-phospho-L-seryl-[protein] + ADP + H(+)</text>
        <dbReference type="Rhea" id="RHEA:17989"/>
        <dbReference type="Rhea" id="RHEA-COMP:9863"/>
        <dbReference type="Rhea" id="RHEA-COMP:11604"/>
        <dbReference type="ChEBI" id="CHEBI:15378"/>
        <dbReference type="ChEBI" id="CHEBI:29999"/>
        <dbReference type="ChEBI" id="CHEBI:30616"/>
        <dbReference type="ChEBI" id="CHEBI:83421"/>
        <dbReference type="ChEBI" id="CHEBI:456216"/>
        <dbReference type="EC" id="2.7.11.25"/>
    </reaction>
</comment>
<feature type="region of interest" description="Disordered" evidence="13">
    <location>
        <begin position="703"/>
        <end position="735"/>
    </location>
</feature>
<dbReference type="SUPFAM" id="SSF56112">
    <property type="entry name" value="Protein kinase-like (PK-like)"/>
    <property type="match status" value="1"/>
</dbReference>
<dbReference type="FunFam" id="1.10.510.10:FF:000087">
    <property type="entry name" value="Mitogen-activated protein kinase kinase kinase 12"/>
    <property type="match status" value="1"/>
</dbReference>
<dbReference type="EC" id="2.7.11.25" evidence="2"/>
<evidence type="ECO:0000256" key="5">
    <source>
        <dbReference type="ARBA" id="ARBA00022741"/>
    </source>
</evidence>
<evidence type="ECO:0000256" key="7">
    <source>
        <dbReference type="ARBA" id="ARBA00022840"/>
    </source>
</evidence>
<feature type="compositionally biased region" description="Polar residues" evidence="13">
    <location>
        <begin position="808"/>
        <end position="826"/>
    </location>
</feature>
<feature type="domain" description="Protein kinase" evidence="14">
    <location>
        <begin position="294"/>
        <end position="550"/>
    </location>
</feature>
<dbReference type="PROSITE" id="PS00108">
    <property type="entry name" value="PROTEIN_KINASE_ST"/>
    <property type="match status" value="1"/>
</dbReference>
<dbReference type="PANTHER" id="PTHR44329">
    <property type="entry name" value="SERINE/THREONINE-PROTEIN KINASE TNNI3K-RELATED"/>
    <property type="match status" value="1"/>
</dbReference>
<feature type="region of interest" description="Disordered" evidence="13">
    <location>
        <begin position="750"/>
        <end position="841"/>
    </location>
</feature>
<dbReference type="PRINTS" id="PR00109">
    <property type="entry name" value="TYRKINASE"/>
</dbReference>
<feature type="compositionally biased region" description="Polar residues" evidence="13">
    <location>
        <begin position="934"/>
        <end position="945"/>
    </location>
</feature>
<evidence type="ECO:0000256" key="13">
    <source>
        <dbReference type="SAM" id="MobiDB-lite"/>
    </source>
</evidence>